<dbReference type="InterPro" id="IPR023577">
    <property type="entry name" value="CYTH_domain"/>
</dbReference>
<dbReference type="PRINTS" id="PR00988">
    <property type="entry name" value="URIDINKINASE"/>
</dbReference>
<dbReference type="PROSITE" id="PS51707">
    <property type="entry name" value="CYTH"/>
    <property type="match status" value="1"/>
</dbReference>
<dbReference type="InterPro" id="IPR006083">
    <property type="entry name" value="PRK/URK"/>
</dbReference>
<evidence type="ECO:0000313" key="4">
    <source>
        <dbReference type="EMBL" id="KAK9845894.1"/>
    </source>
</evidence>
<sequence length="654" mass="70574">MAYGVAYSYMVPEASGGTAAAAANTNEGEDPSSPLLKDALEIVEVKSDGHTRYTIKPLEDQLPFDKGFYVFIRALQALTVHNKGVVLVGLAGPSGSGKTVFSEKVRAFMPGCVILSMDNYNDASRVIDGNFDDPRLTDYELLLQNISDLKAGRAIKAPTYDFKASARVGYRDVRVPASRVVIIEGIYALSSRIRPLLDLRVSVTGGVHFDLVKRVLRDISRSGQAPEEIIQQISDTVYPMYKAYIEPDLKTAHLRIYNTFNPFSGFMAPTYILKSAKPVALEAIPAVLKANHTRRTESETYDIYLLPPNEDPETCSSWLRMRNRDGRYNLMFEEWVTDGPFIISPRITFEVSVRILGGLMALGYQIGTIMKRTSAVFSDDRITVKLDNVEGMEARFVQIQGKARDAVEAAGRALGLEGTYIPKSYIEQVQLEKLTSSFQSVSEDLRRRFVVDGEPLLDPDSIGSSPVLASSLRRTTGFAVVPRPVTMASSAPVALTKPRALGSAASSGGLLSHQMRGEANGNGHCAPAHGSDGSDRSADARASLDAWEKARCAPATAKTQADGLAAQLASMDERLRALSSRPTSPAPDIQPQLQALVAAQQALGARMHELATAVLSLDRQSAARDQASLAATAAACVLAGAAAALAAVCVFRSR</sequence>
<evidence type="ECO:0000256" key="1">
    <source>
        <dbReference type="SAM" id="MobiDB-lite"/>
    </source>
</evidence>
<feature type="region of interest" description="Disordered" evidence="1">
    <location>
        <begin position="505"/>
        <end position="542"/>
    </location>
</feature>
<dbReference type="SUPFAM" id="SSF55154">
    <property type="entry name" value="CYTH-like phosphatases"/>
    <property type="match status" value="1"/>
</dbReference>
<dbReference type="Gene3D" id="2.40.320.10">
    <property type="entry name" value="Hypothetical Protein Pfu-838710-001"/>
    <property type="match status" value="1"/>
</dbReference>
<protein>
    <recommendedName>
        <fullName evidence="3">CYTH domain-containing protein</fullName>
    </recommendedName>
</protein>
<keyword evidence="2" id="KW-1133">Transmembrane helix</keyword>
<reference evidence="4 5" key="1">
    <citation type="journal article" date="2024" name="Nat. Commun.">
        <title>Phylogenomics reveals the evolutionary origins of lichenization in chlorophyte algae.</title>
        <authorList>
            <person name="Puginier C."/>
            <person name="Libourel C."/>
            <person name="Otte J."/>
            <person name="Skaloud P."/>
            <person name="Haon M."/>
            <person name="Grisel S."/>
            <person name="Petersen M."/>
            <person name="Berrin J.G."/>
            <person name="Delaux P.M."/>
            <person name="Dal Grande F."/>
            <person name="Keller J."/>
        </authorList>
    </citation>
    <scope>NUCLEOTIDE SEQUENCE [LARGE SCALE GENOMIC DNA]</scope>
    <source>
        <strain evidence="4 5">SAG 245.80</strain>
    </source>
</reference>
<organism evidence="4 5">
    <name type="scientific">Elliptochloris bilobata</name>
    <dbReference type="NCBI Taxonomy" id="381761"/>
    <lineage>
        <taxon>Eukaryota</taxon>
        <taxon>Viridiplantae</taxon>
        <taxon>Chlorophyta</taxon>
        <taxon>core chlorophytes</taxon>
        <taxon>Trebouxiophyceae</taxon>
        <taxon>Trebouxiophyceae incertae sedis</taxon>
        <taxon>Elliptochloris clade</taxon>
        <taxon>Elliptochloris</taxon>
    </lineage>
</organism>
<feature type="domain" description="CYTH" evidence="3">
    <location>
        <begin position="268"/>
        <end position="431"/>
    </location>
</feature>
<dbReference type="GO" id="GO:0016462">
    <property type="term" value="F:pyrophosphatase activity"/>
    <property type="evidence" value="ECO:0007669"/>
    <property type="project" value="UniProtKB-ARBA"/>
</dbReference>
<evidence type="ECO:0000313" key="5">
    <source>
        <dbReference type="Proteomes" id="UP001445335"/>
    </source>
</evidence>
<evidence type="ECO:0000256" key="2">
    <source>
        <dbReference type="SAM" id="Phobius"/>
    </source>
</evidence>
<dbReference type="InterPro" id="IPR033469">
    <property type="entry name" value="CYTH-like_dom_sf"/>
</dbReference>
<dbReference type="GO" id="GO:0005524">
    <property type="term" value="F:ATP binding"/>
    <property type="evidence" value="ECO:0007669"/>
    <property type="project" value="InterPro"/>
</dbReference>
<proteinExistence type="predicted"/>
<dbReference type="InterPro" id="IPR027417">
    <property type="entry name" value="P-loop_NTPase"/>
</dbReference>
<gene>
    <name evidence="4" type="ORF">WJX81_005399</name>
</gene>
<accession>A0AAW1SK31</accession>
<dbReference type="AlphaFoldDB" id="A0AAW1SK31"/>
<comment type="caution">
    <text evidence="4">The sequence shown here is derived from an EMBL/GenBank/DDBJ whole genome shotgun (WGS) entry which is preliminary data.</text>
</comment>
<dbReference type="GO" id="GO:0016301">
    <property type="term" value="F:kinase activity"/>
    <property type="evidence" value="ECO:0007669"/>
    <property type="project" value="InterPro"/>
</dbReference>
<dbReference type="Pfam" id="PF01928">
    <property type="entry name" value="CYTH"/>
    <property type="match status" value="1"/>
</dbReference>
<keyword evidence="5" id="KW-1185">Reference proteome</keyword>
<dbReference type="Gene3D" id="3.40.50.300">
    <property type="entry name" value="P-loop containing nucleotide triphosphate hydrolases"/>
    <property type="match status" value="1"/>
</dbReference>
<dbReference type="SUPFAM" id="SSF52540">
    <property type="entry name" value="P-loop containing nucleoside triphosphate hydrolases"/>
    <property type="match status" value="1"/>
</dbReference>
<dbReference type="Proteomes" id="UP001445335">
    <property type="component" value="Unassembled WGS sequence"/>
</dbReference>
<dbReference type="PANTHER" id="PTHR10285">
    <property type="entry name" value="URIDINE KINASE"/>
    <property type="match status" value="1"/>
</dbReference>
<feature type="transmembrane region" description="Helical" evidence="2">
    <location>
        <begin position="629"/>
        <end position="651"/>
    </location>
</feature>
<dbReference type="EMBL" id="JALJOU010000002">
    <property type="protein sequence ID" value="KAK9845894.1"/>
    <property type="molecule type" value="Genomic_DNA"/>
</dbReference>
<dbReference type="CDD" id="cd02028">
    <property type="entry name" value="UMPK_like"/>
    <property type="match status" value="1"/>
</dbReference>
<keyword evidence="2" id="KW-0472">Membrane</keyword>
<dbReference type="Pfam" id="PF00485">
    <property type="entry name" value="PRK"/>
    <property type="match status" value="1"/>
</dbReference>
<evidence type="ECO:0000259" key="3">
    <source>
        <dbReference type="PROSITE" id="PS51707"/>
    </source>
</evidence>
<name>A0AAW1SK31_9CHLO</name>
<keyword evidence="2" id="KW-0812">Transmembrane</keyword>